<evidence type="ECO:0000313" key="1">
    <source>
        <dbReference type="EMBL" id="KAJ9552947.1"/>
    </source>
</evidence>
<organism evidence="1 2">
    <name type="scientific">Centaurea solstitialis</name>
    <name type="common">yellow star-thistle</name>
    <dbReference type="NCBI Taxonomy" id="347529"/>
    <lineage>
        <taxon>Eukaryota</taxon>
        <taxon>Viridiplantae</taxon>
        <taxon>Streptophyta</taxon>
        <taxon>Embryophyta</taxon>
        <taxon>Tracheophyta</taxon>
        <taxon>Spermatophyta</taxon>
        <taxon>Magnoliopsida</taxon>
        <taxon>eudicotyledons</taxon>
        <taxon>Gunneridae</taxon>
        <taxon>Pentapetalae</taxon>
        <taxon>asterids</taxon>
        <taxon>campanulids</taxon>
        <taxon>Asterales</taxon>
        <taxon>Asteraceae</taxon>
        <taxon>Carduoideae</taxon>
        <taxon>Cardueae</taxon>
        <taxon>Centaureinae</taxon>
        <taxon>Centaurea</taxon>
    </lineage>
</organism>
<reference evidence="1" key="1">
    <citation type="submission" date="2023-03" db="EMBL/GenBank/DDBJ databases">
        <title>Chromosome-scale reference genome and RAD-based genetic map of yellow starthistle (Centaurea solstitialis) reveal putative structural variation and QTLs associated with invader traits.</title>
        <authorList>
            <person name="Reatini B."/>
            <person name="Cang F.A."/>
            <person name="Jiang Q."/>
            <person name="Mckibben M.T.W."/>
            <person name="Barker M.S."/>
            <person name="Rieseberg L.H."/>
            <person name="Dlugosch K.M."/>
        </authorList>
    </citation>
    <scope>NUCLEOTIDE SEQUENCE</scope>
    <source>
        <strain evidence="1">CAN-66</strain>
        <tissue evidence="1">Leaf</tissue>
    </source>
</reference>
<keyword evidence="2" id="KW-1185">Reference proteome</keyword>
<accession>A0AA38WAB6</accession>
<comment type="caution">
    <text evidence="1">The sequence shown here is derived from an EMBL/GenBank/DDBJ whole genome shotgun (WGS) entry which is preliminary data.</text>
</comment>
<dbReference type="Proteomes" id="UP001172457">
    <property type="component" value="Chromosome 4"/>
</dbReference>
<dbReference type="EMBL" id="JARYMX010000004">
    <property type="protein sequence ID" value="KAJ9552947.1"/>
    <property type="molecule type" value="Genomic_DNA"/>
</dbReference>
<gene>
    <name evidence="1" type="ORF">OSB04_016992</name>
</gene>
<sequence>MCTYIKISKDLETMPLTVLFGTLVNYEQTKLQIRSLINDIKSSSIAFMSENSNSKSVCVPQITYPTSDSEVGETEDPLYPSEAFPCDADDEVDEISIEQLTDEMAMAGFSRKPSFNSFKHRNLKNSFTKGRCFNKTNTCFNNGKKGHFSAKIGQYPIQQTTNSHRPTKSIGLQSDVSDRSLSGRFGNSSSGRFEKLLQSTKLNIFMRRSRRFQEKEKRLLLETHDWVDEPTSSDDKQDKVNNYLMAIDEDMEEITSTALVPTESPSTSQVHPFHSMTESGKIDDFDSLTVDYHNLKNEKKRSMPKPNLSLLK</sequence>
<evidence type="ECO:0000313" key="2">
    <source>
        <dbReference type="Proteomes" id="UP001172457"/>
    </source>
</evidence>
<protein>
    <submittedName>
        <fullName evidence="1">Uncharacterized protein</fullName>
    </submittedName>
</protein>
<dbReference type="AlphaFoldDB" id="A0AA38WAB6"/>
<proteinExistence type="predicted"/>
<name>A0AA38WAB6_9ASTR</name>